<dbReference type="EMBL" id="FP565616">
    <property type="protein sequence ID" value="CBG76437.1"/>
    <property type="molecule type" value="Genomic_DNA"/>
</dbReference>
<gene>
    <name evidence="3" type="primary">OO_Ba0013J05-OO_Ba0033A15.24</name>
</gene>
<keyword evidence="2" id="KW-1133">Transmembrane helix</keyword>
<proteinExistence type="predicted"/>
<sequence>MKVLDRRHRKRNRPYYEDRRRSPDNYDDGVTVFTRDLRQVDWPSGFKPTGIDKYDGKTDPESWLTVYTLAIHAAGGDSKAMANYLPIALADSARNWLTSLPREGVRDELLIGKFERKPPRMVKKMFETANSYAKSDDAITASRQDKHDKIQIQICIIGIHGYKLISYASGMDQSEYHRRPAFTVADWCLLLHGWLVTPPLLGVYVFIVGLPSPPPTGVSAYTVGWSHHRC</sequence>
<dbReference type="AlphaFoldDB" id="D0ABG7"/>
<keyword evidence="2" id="KW-0472">Membrane</keyword>
<accession>D0ABG7</accession>
<feature type="transmembrane region" description="Helical" evidence="2">
    <location>
        <begin position="187"/>
        <end position="207"/>
    </location>
</feature>
<reference evidence="3" key="1">
    <citation type="journal article" date="2009" name="J. Genet. Genomics">
        <title>Analysis of collinear regions of Oryza AA and CC genomes.</title>
        <authorList>
            <person name="Feng Q."/>
            <person name="Huang T."/>
            <person name="Zhao Q."/>
            <person name="Zhu J."/>
            <person name="Lin Z."/>
            <person name="Han B."/>
        </authorList>
    </citation>
    <scope>NUCLEOTIDE SEQUENCE</scope>
</reference>
<dbReference type="InterPro" id="IPR005213">
    <property type="entry name" value="HGWP_repeat"/>
</dbReference>
<organism evidence="3">
    <name type="scientific">Oryza officinalis</name>
    <dbReference type="NCBI Taxonomy" id="4535"/>
    <lineage>
        <taxon>Eukaryota</taxon>
        <taxon>Viridiplantae</taxon>
        <taxon>Streptophyta</taxon>
        <taxon>Embryophyta</taxon>
        <taxon>Tracheophyta</taxon>
        <taxon>Spermatophyta</taxon>
        <taxon>Magnoliopsida</taxon>
        <taxon>Liliopsida</taxon>
        <taxon>Poales</taxon>
        <taxon>Poaceae</taxon>
        <taxon>BOP clade</taxon>
        <taxon>Oryzoideae</taxon>
        <taxon>Oryzeae</taxon>
        <taxon>Oryzinae</taxon>
        <taxon>Oryza</taxon>
    </lineage>
</organism>
<protein>
    <submittedName>
        <fullName evidence="3">OO_Ba0013J05-OO_Ba0033A15.24 protein</fullName>
    </submittedName>
</protein>
<keyword evidence="2" id="KW-0812">Transmembrane</keyword>
<dbReference type="Pfam" id="PF03578">
    <property type="entry name" value="HGWP"/>
    <property type="match status" value="1"/>
</dbReference>
<reference evidence="3" key="2">
    <citation type="submission" date="2009-09" db="EMBL/GenBank/DDBJ databases">
        <authorList>
            <person name="Han"/>
            <person name="B"/>
            <person name="Feng"/>
            <person name="Q"/>
            <person name="Huang"/>
            <person name="T"/>
            <person name="Zhao"/>
            <person name="Q"/>
            <person name="Zhu"/>
            <person name="J J.and.Lin."/>
            <person name="Z X."/>
        </authorList>
    </citation>
    <scope>NUCLEOTIDE SEQUENCE</scope>
</reference>
<feature type="region of interest" description="Disordered" evidence="1">
    <location>
        <begin position="1"/>
        <end position="22"/>
    </location>
</feature>
<evidence type="ECO:0000256" key="2">
    <source>
        <dbReference type="SAM" id="Phobius"/>
    </source>
</evidence>
<evidence type="ECO:0000313" key="3">
    <source>
        <dbReference type="EMBL" id="CBG76437.1"/>
    </source>
</evidence>
<evidence type="ECO:0000256" key="1">
    <source>
        <dbReference type="SAM" id="MobiDB-lite"/>
    </source>
</evidence>
<feature type="compositionally biased region" description="Basic residues" evidence="1">
    <location>
        <begin position="1"/>
        <end position="13"/>
    </location>
</feature>
<name>D0ABG7_9ORYZ</name>